<evidence type="ECO:0000256" key="6">
    <source>
        <dbReference type="SAM" id="MobiDB-lite"/>
    </source>
</evidence>
<feature type="region of interest" description="Disordered" evidence="6">
    <location>
        <begin position="84"/>
        <end position="104"/>
    </location>
</feature>
<dbReference type="PROSITE" id="PS50066">
    <property type="entry name" value="MADS_BOX_2"/>
    <property type="match status" value="1"/>
</dbReference>
<evidence type="ECO:0000259" key="7">
    <source>
        <dbReference type="PROSITE" id="PS50066"/>
    </source>
</evidence>
<dbReference type="GO" id="GO:0000978">
    <property type="term" value="F:RNA polymerase II cis-regulatory region sequence-specific DNA binding"/>
    <property type="evidence" value="ECO:0007669"/>
    <property type="project" value="TreeGrafter"/>
</dbReference>
<dbReference type="AlphaFoldDB" id="A0AAQ3Q8W5"/>
<dbReference type="GO" id="GO:0000981">
    <property type="term" value="F:DNA-binding transcription factor activity, RNA polymerase II-specific"/>
    <property type="evidence" value="ECO:0007669"/>
    <property type="project" value="TreeGrafter"/>
</dbReference>
<evidence type="ECO:0000256" key="3">
    <source>
        <dbReference type="ARBA" id="ARBA00023125"/>
    </source>
</evidence>
<organism evidence="8 9">
    <name type="scientific">Canna indica</name>
    <name type="common">Indian-shot</name>
    <dbReference type="NCBI Taxonomy" id="4628"/>
    <lineage>
        <taxon>Eukaryota</taxon>
        <taxon>Viridiplantae</taxon>
        <taxon>Streptophyta</taxon>
        <taxon>Embryophyta</taxon>
        <taxon>Tracheophyta</taxon>
        <taxon>Spermatophyta</taxon>
        <taxon>Magnoliopsida</taxon>
        <taxon>Liliopsida</taxon>
        <taxon>Zingiberales</taxon>
        <taxon>Cannaceae</taxon>
        <taxon>Canna</taxon>
    </lineage>
</organism>
<proteinExistence type="predicted"/>
<dbReference type="Pfam" id="PF00319">
    <property type="entry name" value="SRF-TF"/>
    <property type="match status" value="1"/>
</dbReference>
<sequence>MGGAAFTNIKNEADVERVRVDSQNEEAHQVCFSKRHNGLFKKAIELSSLCGVEIVVIFSPADKVFSFGHPSVEWVVDRFLAGNRHRQPSPTESHREAAVRELNW</sequence>
<reference evidence="8 9" key="1">
    <citation type="submission" date="2023-10" db="EMBL/GenBank/DDBJ databases">
        <title>Chromosome-scale genome assembly provides insights into flower coloration mechanisms of Canna indica.</title>
        <authorList>
            <person name="Li C."/>
        </authorList>
    </citation>
    <scope>NUCLEOTIDE SEQUENCE [LARGE SCALE GENOMIC DNA]</scope>
    <source>
        <tissue evidence="8">Flower</tissue>
    </source>
</reference>
<evidence type="ECO:0000256" key="2">
    <source>
        <dbReference type="ARBA" id="ARBA00023015"/>
    </source>
</evidence>
<keyword evidence="2" id="KW-0805">Transcription regulation</keyword>
<dbReference type="PANTHER" id="PTHR11945">
    <property type="entry name" value="MADS BOX PROTEIN"/>
    <property type="match status" value="1"/>
</dbReference>
<keyword evidence="4" id="KW-0804">Transcription</keyword>
<keyword evidence="9" id="KW-1185">Reference proteome</keyword>
<comment type="subcellular location">
    <subcellularLocation>
        <location evidence="1">Nucleus</location>
    </subcellularLocation>
</comment>
<accession>A0AAQ3Q8W5</accession>
<feature type="domain" description="MADS-box" evidence="7">
    <location>
        <begin position="23"/>
        <end position="71"/>
    </location>
</feature>
<dbReference type="PANTHER" id="PTHR11945:SF629">
    <property type="entry name" value="OS02G0164450 PROTEIN"/>
    <property type="match status" value="1"/>
</dbReference>
<protein>
    <submittedName>
        <fullName evidence="8">Agamous-like MADS-box protein AGL62</fullName>
    </submittedName>
</protein>
<evidence type="ECO:0000313" key="8">
    <source>
        <dbReference type="EMBL" id="WOL03576.1"/>
    </source>
</evidence>
<evidence type="ECO:0000256" key="5">
    <source>
        <dbReference type="ARBA" id="ARBA00023242"/>
    </source>
</evidence>
<keyword evidence="5" id="KW-0539">Nucleus</keyword>
<evidence type="ECO:0000256" key="1">
    <source>
        <dbReference type="ARBA" id="ARBA00004123"/>
    </source>
</evidence>
<dbReference type="FunFam" id="3.40.1810.10:FF:000006">
    <property type="entry name" value="Agamous-like MADS-box protein AGL62"/>
    <property type="match status" value="1"/>
</dbReference>
<evidence type="ECO:0000313" key="9">
    <source>
        <dbReference type="Proteomes" id="UP001327560"/>
    </source>
</evidence>
<dbReference type="InterPro" id="IPR036879">
    <property type="entry name" value="TF_MADSbox_sf"/>
</dbReference>
<dbReference type="EMBL" id="CP136893">
    <property type="protein sequence ID" value="WOL03576.1"/>
    <property type="molecule type" value="Genomic_DNA"/>
</dbReference>
<dbReference type="GO" id="GO:0046983">
    <property type="term" value="F:protein dimerization activity"/>
    <property type="evidence" value="ECO:0007669"/>
    <property type="project" value="InterPro"/>
</dbReference>
<evidence type="ECO:0000256" key="4">
    <source>
        <dbReference type="ARBA" id="ARBA00023163"/>
    </source>
</evidence>
<name>A0AAQ3Q8W5_9LILI</name>
<dbReference type="Proteomes" id="UP001327560">
    <property type="component" value="Chromosome 4"/>
</dbReference>
<dbReference type="InterPro" id="IPR002100">
    <property type="entry name" value="TF_MADSbox"/>
</dbReference>
<feature type="compositionally biased region" description="Basic and acidic residues" evidence="6">
    <location>
        <begin position="92"/>
        <end position="104"/>
    </location>
</feature>
<dbReference type="Gene3D" id="3.40.1810.10">
    <property type="entry name" value="Transcription factor, MADS-box"/>
    <property type="match status" value="1"/>
</dbReference>
<keyword evidence="3" id="KW-0238">DNA-binding</keyword>
<gene>
    <name evidence="8" type="ORF">Cni_G12296</name>
</gene>
<dbReference type="SUPFAM" id="SSF55455">
    <property type="entry name" value="SRF-like"/>
    <property type="match status" value="1"/>
</dbReference>
<dbReference type="SMART" id="SM00432">
    <property type="entry name" value="MADS"/>
    <property type="match status" value="1"/>
</dbReference>
<dbReference type="GO" id="GO:0005634">
    <property type="term" value="C:nucleus"/>
    <property type="evidence" value="ECO:0007669"/>
    <property type="project" value="UniProtKB-SubCell"/>
</dbReference>